<feature type="binding site" evidence="8">
    <location>
        <position position="63"/>
    </location>
    <ligand>
        <name>[4Fe-4S] cluster</name>
        <dbReference type="ChEBI" id="CHEBI:49883"/>
        <note>4Fe-4S-S-AdoMet</note>
    </ligand>
</feature>
<evidence type="ECO:0000256" key="7">
    <source>
        <dbReference type="ARBA" id="ARBA00023239"/>
    </source>
</evidence>
<sequence>MSNTVTANTVTTHQPMTTSDKAKTAPIPVLEVFGPTVQGEGMVIGRKTMFVRTAGCDYRCSWCDSAFTWDGSAKDQIRRLSATDIWQELQSIGGEQFSHVTLSGGNPALLPQLGTLITLLRSQGIATAIETQGSRWQEWLYDIDEVTLSPKPPSSGMTTNWDVLDDIVVRLTNRKMAGASKSTTNVSITTSAKKSEDESVRLYAGACSLKVVIFDDTDLAYARTVHERYPHVPLFLQTGNPDVNTENTGQIAESLLHRYEWLIDRVMDDSRLNDVRVLPQLHTLVWGNKRGV</sequence>
<keyword evidence="4 8" id="KW-0460">Magnesium</keyword>
<comment type="similarity">
    <text evidence="8">Belongs to the radical SAM superfamily. 7-carboxy-7-deazaguanine synthase family.</text>
</comment>
<feature type="binding site" evidence="8">
    <location>
        <position position="56"/>
    </location>
    <ligand>
        <name>[4Fe-4S] cluster</name>
        <dbReference type="ChEBI" id="CHEBI:49883"/>
        <note>4Fe-4S-S-AdoMet</note>
    </ligand>
</feature>
<dbReference type="EC" id="4.3.99.3" evidence="8"/>
<keyword evidence="7 8" id="KW-0456">Lyase</keyword>
<proteinExistence type="inferred from homology"/>
<dbReference type="Proteomes" id="UP000254400">
    <property type="component" value="Unassembled WGS sequence"/>
</dbReference>
<dbReference type="Pfam" id="PF04055">
    <property type="entry name" value="Radical_SAM"/>
    <property type="match status" value="1"/>
</dbReference>
<evidence type="ECO:0000256" key="4">
    <source>
        <dbReference type="ARBA" id="ARBA00022842"/>
    </source>
</evidence>
<dbReference type="GO" id="GO:0016840">
    <property type="term" value="F:carbon-nitrogen lyase activity"/>
    <property type="evidence" value="ECO:0007669"/>
    <property type="project" value="UniProtKB-UniRule"/>
</dbReference>
<dbReference type="GO" id="GO:0008616">
    <property type="term" value="P:tRNA queuosine(34) biosynthetic process"/>
    <property type="evidence" value="ECO:0007669"/>
    <property type="project" value="UniProtKB-UniRule"/>
</dbReference>
<evidence type="ECO:0000259" key="10">
    <source>
        <dbReference type="PROSITE" id="PS51918"/>
    </source>
</evidence>
<dbReference type="HAMAP" id="MF_00917">
    <property type="entry name" value="QueE"/>
    <property type="match status" value="1"/>
</dbReference>
<keyword evidence="8" id="KW-0671">Queuosine biosynthesis</keyword>
<keyword evidence="6 8" id="KW-0411">Iron-sulfur</keyword>
<comment type="pathway">
    <text evidence="8">Purine metabolism; 7-cyano-7-deazaguanine biosynthesis.</text>
</comment>
<feature type="binding site" evidence="8">
    <location>
        <position position="65"/>
    </location>
    <ligand>
        <name>Mg(2+)</name>
        <dbReference type="ChEBI" id="CHEBI:18420"/>
    </ligand>
</feature>
<keyword evidence="1 8" id="KW-0004">4Fe-4S</keyword>
<accession>A0A378XU02</accession>
<keyword evidence="2 8" id="KW-0949">S-adenosyl-L-methionine</keyword>
<dbReference type="RefSeq" id="WP_019686359.1">
    <property type="nucleotide sequence ID" value="NZ_CP036496.1"/>
</dbReference>
<dbReference type="GeneID" id="93349927"/>
<dbReference type="InterPro" id="IPR058240">
    <property type="entry name" value="rSAM_sf"/>
</dbReference>
<keyword evidence="3 8" id="KW-0479">Metal-binding</keyword>
<feature type="compositionally biased region" description="Polar residues" evidence="9">
    <location>
        <begin position="1"/>
        <end position="19"/>
    </location>
</feature>
<evidence type="ECO:0000313" key="12">
    <source>
        <dbReference type="Proteomes" id="UP000254400"/>
    </source>
</evidence>
<keyword evidence="5 8" id="KW-0408">Iron</keyword>
<feature type="domain" description="Radical SAM core" evidence="10">
    <location>
        <begin position="43"/>
        <end position="288"/>
    </location>
</feature>
<evidence type="ECO:0000256" key="1">
    <source>
        <dbReference type="ARBA" id="ARBA00022485"/>
    </source>
</evidence>
<evidence type="ECO:0000256" key="5">
    <source>
        <dbReference type="ARBA" id="ARBA00023004"/>
    </source>
</evidence>
<comment type="cofactor">
    <cofactor evidence="8">
        <name>S-adenosyl-L-methionine</name>
        <dbReference type="ChEBI" id="CHEBI:59789"/>
    </cofactor>
    <text evidence="8">Binds 1 S-adenosyl-L-methionine per subunit.</text>
</comment>
<dbReference type="GO" id="GO:0051539">
    <property type="term" value="F:4 iron, 4 sulfur cluster binding"/>
    <property type="evidence" value="ECO:0007669"/>
    <property type="project" value="UniProtKB-UniRule"/>
</dbReference>
<comment type="cofactor">
    <cofactor evidence="8">
        <name>Mg(2+)</name>
        <dbReference type="ChEBI" id="CHEBI:18420"/>
    </cofactor>
</comment>
<feature type="binding site" evidence="8">
    <location>
        <position position="60"/>
    </location>
    <ligand>
        <name>[4Fe-4S] cluster</name>
        <dbReference type="ChEBI" id="CHEBI:49883"/>
        <note>4Fe-4S-S-AdoMet</note>
    </ligand>
</feature>
<feature type="region of interest" description="Disordered" evidence="9">
    <location>
        <begin position="1"/>
        <end position="21"/>
    </location>
</feature>
<feature type="binding site" evidence="8">
    <location>
        <position position="52"/>
    </location>
    <ligand>
        <name>substrate</name>
    </ligand>
</feature>
<dbReference type="SFLD" id="SFLDS00029">
    <property type="entry name" value="Radical_SAM"/>
    <property type="match status" value="1"/>
</dbReference>
<dbReference type="InterPro" id="IPR007197">
    <property type="entry name" value="rSAM"/>
</dbReference>
<comment type="cofactor">
    <cofactor evidence="8">
        <name>[4Fe-4S] cluster</name>
        <dbReference type="ChEBI" id="CHEBI:49883"/>
    </cofactor>
    <text evidence="8">Binds 1 [4Fe-4S] cluster. The cluster is coordinated with 3 cysteines and an exchangeable S-adenosyl-L-methionine.</text>
</comment>
<feature type="binding site" evidence="8">
    <location>
        <begin position="37"/>
        <end position="39"/>
    </location>
    <ligand>
        <name>substrate</name>
    </ligand>
</feature>
<dbReference type="NCBIfam" id="TIGR03365">
    <property type="entry name" value="Bsubt_queE"/>
    <property type="match status" value="1"/>
</dbReference>
<dbReference type="GO" id="GO:0000287">
    <property type="term" value="F:magnesium ion binding"/>
    <property type="evidence" value="ECO:0007669"/>
    <property type="project" value="UniProtKB-UniRule"/>
</dbReference>
<comment type="caution">
    <text evidence="8">Lacks conserved residue(s) required for the propagation of feature annotation.</text>
</comment>
<evidence type="ECO:0000256" key="3">
    <source>
        <dbReference type="ARBA" id="ARBA00022723"/>
    </source>
</evidence>
<dbReference type="InterPro" id="IPR017742">
    <property type="entry name" value="Deazaguanine_synth"/>
</dbReference>
<dbReference type="UniPathway" id="UPA00391"/>
<protein>
    <recommendedName>
        <fullName evidence="8">7-carboxy-7-deazaguanine synthase</fullName>
        <shortName evidence="8">CDG synthase</shortName>
        <ecNumber evidence="8">4.3.99.3</ecNumber>
    </recommendedName>
    <alternativeName>
        <fullName evidence="8">Queuosine biosynthesis protein QueE</fullName>
    </alternativeName>
</protein>
<feature type="binding site" evidence="8">
    <location>
        <position position="103"/>
    </location>
    <ligand>
        <name>substrate</name>
    </ligand>
</feature>
<name>A0A378XU02_PAEPO</name>
<comment type="catalytic activity">
    <reaction evidence="8">
        <text>6-carboxy-5,6,7,8-tetrahydropterin + H(+) = 7-carboxy-7-carbaguanine + NH4(+)</text>
        <dbReference type="Rhea" id="RHEA:27974"/>
        <dbReference type="ChEBI" id="CHEBI:15378"/>
        <dbReference type="ChEBI" id="CHEBI:28938"/>
        <dbReference type="ChEBI" id="CHEBI:61032"/>
        <dbReference type="ChEBI" id="CHEBI:61036"/>
        <dbReference type="EC" id="4.3.99.3"/>
    </reaction>
</comment>
<evidence type="ECO:0000256" key="9">
    <source>
        <dbReference type="SAM" id="MobiDB-lite"/>
    </source>
</evidence>
<dbReference type="PROSITE" id="PS51918">
    <property type="entry name" value="RADICAL_SAM"/>
    <property type="match status" value="1"/>
</dbReference>
<dbReference type="AlphaFoldDB" id="A0A378XU02"/>
<dbReference type="InterPro" id="IPR013785">
    <property type="entry name" value="Aldolase_TIM"/>
</dbReference>
<evidence type="ECO:0000256" key="2">
    <source>
        <dbReference type="ARBA" id="ARBA00022691"/>
    </source>
</evidence>
<dbReference type="PANTHER" id="PTHR42836">
    <property type="entry name" value="7-CARBOXY-7-DEAZAGUANINE SYNTHASE"/>
    <property type="match status" value="1"/>
</dbReference>
<feature type="binding site" evidence="8">
    <location>
        <begin position="149"/>
        <end position="151"/>
    </location>
    <ligand>
        <name>S-adenosyl-L-methionine</name>
        <dbReference type="ChEBI" id="CHEBI:59789"/>
    </ligand>
</feature>
<dbReference type="SFLD" id="SFLDF00300">
    <property type="entry name" value="7-carboxy-7-deazaguanine_synth"/>
    <property type="match status" value="1"/>
</dbReference>
<feature type="binding site" evidence="8">
    <location>
        <position position="105"/>
    </location>
    <ligand>
        <name>S-adenosyl-L-methionine</name>
        <dbReference type="ChEBI" id="CHEBI:59789"/>
    </ligand>
</feature>
<gene>
    <name evidence="8 11" type="primary">queE</name>
    <name evidence="11" type="ORF">NCTC10343_01127</name>
</gene>
<reference evidence="11 12" key="1">
    <citation type="submission" date="2018-06" db="EMBL/GenBank/DDBJ databases">
        <authorList>
            <consortium name="Pathogen Informatics"/>
            <person name="Doyle S."/>
        </authorList>
    </citation>
    <scope>NUCLEOTIDE SEQUENCE [LARGE SCALE GENOMIC DNA]</scope>
    <source>
        <strain evidence="11 12">NCTC10343</strain>
    </source>
</reference>
<dbReference type="SUPFAM" id="SSF102114">
    <property type="entry name" value="Radical SAM enzymes"/>
    <property type="match status" value="1"/>
</dbReference>
<feature type="binding site" evidence="8">
    <location>
        <begin position="62"/>
        <end position="64"/>
    </location>
    <ligand>
        <name>S-adenosyl-L-methionine</name>
        <dbReference type="ChEBI" id="CHEBI:59789"/>
    </ligand>
</feature>
<dbReference type="GO" id="GO:1904047">
    <property type="term" value="F:S-adenosyl-L-methionine binding"/>
    <property type="evidence" value="ECO:0007669"/>
    <property type="project" value="UniProtKB-UniRule"/>
</dbReference>
<dbReference type="PANTHER" id="PTHR42836:SF1">
    <property type="entry name" value="7-CARBOXY-7-DEAZAGUANINE SYNTHASE"/>
    <property type="match status" value="1"/>
</dbReference>
<comment type="function">
    <text evidence="8">Catalyzes the complex heterocyclic radical-mediated conversion of 6-carboxy-5,6,7,8-tetrahydropterin (CPH4) to 7-carboxy-7-deazaguanine (CDG), a step common to the biosynthetic pathways of all 7-deazapurine-containing compounds.</text>
</comment>
<dbReference type="Gene3D" id="3.20.20.70">
    <property type="entry name" value="Aldolase class I"/>
    <property type="match status" value="1"/>
</dbReference>
<organism evidence="11 12">
    <name type="scientific">Paenibacillus polymyxa</name>
    <name type="common">Bacillus polymyxa</name>
    <dbReference type="NCBI Taxonomy" id="1406"/>
    <lineage>
        <taxon>Bacteria</taxon>
        <taxon>Bacillati</taxon>
        <taxon>Bacillota</taxon>
        <taxon>Bacilli</taxon>
        <taxon>Bacillales</taxon>
        <taxon>Paenibacillaceae</taxon>
        <taxon>Paenibacillus</taxon>
    </lineage>
</organism>
<evidence type="ECO:0000256" key="8">
    <source>
        <dbReference type="HAMAP-Rule" id="MF_00917"/>
    </source>
</evidence>
<evidence type="ECO:0000313" key="11">
    <source>
        <dbReference type="EMBL" id="SUA66963.1"/>
    </source>
</evidence>
<dbReference type="InterPro" id="IPR024924">
    <property type="entry name" value="7-CO-7-deazaguanine_synth-like"/>
</dbReference>
<comment type="subunit">
    <text evidence="8">Homodimer.</text>
</comment>
<evidence type="ECO:0000256" key="6">
    <source>
        <dbReference type="ARBA" id="ARBA00023014"/>
    </source>
</evidence>
<dbReference type="EMBL" id="UGSC01000001">
    <property type="protein sequence ID" value="SUA66963.1"/>
    <property type="molecule type" value="Genomic_DNA"/>
</dbReference>